<evidence type="ECO:0000313" key="2">
    <source>
        <dbReference type="Proteomes" id="UP001501074"/>
    </source>
</evidence>
<comment type="caution">
    <text evidence="1">The sequence shown here is derived from an EMBL/GenBank/DDBJ whole genome shotgun (WGS) entry which is preliminary data.</text>
</comment>
<gene>
    <name evidence="1" type="ORF">GCM10022223_47100</name>
</gene>
<sequence>MTSPVVTLVINPRSRRKFDRLVSMMEHTRIVLDEARDVVSKLDPQSASRRAVPPDLLLALVKKAEDSLEALEGRVRRGQAELLAQDWRY</sequence>
<accession>A0ABP7A476</accession>
<protein>
    <submittedName>
        <fullName evidence="1">Uncharacterized protein</fullName>
    </submittedName>
</protein>
<dbReference type="Proteomes" id="UP001501074">
    <property type="component" value="Unassembled WGS sequence"/>
</dbReference>
<proteinExistence type="predicted"/>
<evidence type="ECO:0000313" key="1">
    <source>
        <dbReference type="EMBL" id="GAA3624607.1"/>
    </source>
</evidence>
<dbReference type="RefSeq" id="WP_231487786.1">
    <property type="nucleotide sequence ID" value="NZ_BAAAZO010000009.1"/>
</dbReference>
<name>A0ABP7A476_9ACTN</name>
<reference evidence="2" key="1">
    <citation type="journal article" date="2019" name="Int. J. Syst. Evol. Microbiol.">
        <title>The Global Catalogue of Microorganisms (GCM) 10K type strain sequencing project: providing services to taxonomists for standard genome sequencing and annotation.</title>
        <authorList>
            <consortium name="The Broad Institute Genomics Platform"/>
            <consortium name="The Broad Institute Genome Sequencing Center for Infectious Disease"/>
            <person name="Wu L."/>
            <person name="Ma J."/>
        </authorList>
    </citation>
    <scope>NUCLEOTIDE SEQUENCE [LARGE SCALE GENOMIC DNA]</scope>
    <source>
        <strain evidence="2">JCM 16902</strain>
    </source>
</reference>
<organism evidence="1 2">
    <name type="scientific">Kineosporia mesophila</name>
    <dbReference type="NCBI Taxonomy" id="566012"/>
    <lineage>
        <taxon>Bacteria</taxon>
        <taxon>Bacillati</taxon>
        <taxon>Actinomycetota</taxon>
        <taxon>Actinomycetes</taxon>
        <taxon>Kineosporiales</taxon>
        <taxon>Kineosporiaceae</taxon>
        <taxon>Kineosporia</taxon>
    </lineage>
</organism>
<keyword evidence="2" id="KW-1185">Reference proteome</keyword>
<dbReference type="EMBL" id="BAAAZO010000009">
    <property type="protein sequence ID" value="GAA3624607.1"/>
    <property type="molecule type" value="Genomic_DNA"/>
</dbReference>